<evidence type="ECO:0000256" key="1">
    <source>
        <dbReference type="SAM" id="MobiDB-lite"/>
    </source>
</evidence>
<feature type="region of interest" description="Disordered" evidence="1">
    <location>
        <begin position="1"/>
        <end position="25"/>
    </location>
</feature>
<sequence>MASPVVMRTNPNRRPSSVHCCLNSS</sequence>
<reference evidence="2" key="1">
    <citation type="submission" date="2014-11" db="EMBL/GenBank/DDBJ databases">
        <authorList>
            <person name="Amaro Gonzalez C."/>
        </authorList>
    </citation>
    <scope>NUCLEOTIDE SEQUENCE</scope>
</reference>
<accession>A0A0E9VDC1</accession>
<dbReference type="AlphaFoldDB" id="A0A0E9VDC1"/>
<organism evidence="2">
    <name type="scientific">Anguilla anguilla</name>
    <name type="common">European freshwater eel</name>
    <name type="synonym">Muraena anguilla</name>
    <dbReference type="NCBI Taxonomy" id="7936"/>
    <lineage>
        <taxon>Eukaryota</taxon>
        <taxon>Metazoa</taxon>
        <taxon>Chordata</taxon>
        <taxon>Craniata</taxon>
        <taxon>Vertebrata</taxon>
        <taxon>Euteleostomi</taxon>
        <taxon>Actinopterygii</taxon>
        <taxon>Neopterygii</taxon>
        <taxon>Teleostei</taxon>
        <taxon>Anguilliformes</taxon>
        <taxon>Anguillidae</taxon>
        <taxon>Anguilla</taxon>
    </lineage>
</organism>
<protein>
    <submittedName>
        <fullName evidence="2">Uncharacterized protein</fullName>
    </submittedName>
</protein>
<reference evidence="2" key="2">
    <citation type="journal article" date="2015" name="Fish Shellfish Immunol.">
        <title>Early steps in the European eel (Anguilla anguilla)-Vibrio vulnificus interaction in the gills: Role of the RtxA13 toxin.</title>
        <authorList>
            <person name="Callol A."/>
            <person name="Pajuelo D."/>
            <person name="Ebbesson L."/>
            <person name="Teles M."/>
            <person name="MacKenzie S."/>
            <person name="Amaro C."/>
        </authorList>
    </citation>
    <scope>NUCLEOTIDE SEQUENCE</scope>
</reference>
<proteinExistence type="predicted"/>
<dbReference type="EMBL" id="GBXM01033132">
    <property type="protein sequence ID" value="JAH75445.1"/>
    <property type="molecule type" value="Transcribed_RNA"/>
</dbReference>
<name>A0A0E9VDC1_ANGAN</name>
<evidence type="ECO:0000313" key="2">
    <source>
        <dbReference type="EMBL" id="JAH75445.1"/>
    </source>
</evidence>